<dbReference type="Proteomes" id="UP000438429">
    <property type="component" value="Unassembled WGS sequence"/>
</dbReference>
<evidence type="ECO:0000313" key="2">
    <source>
        <dbReference type="Proteomes" id="UP000438429"/>
    </source>
</evidence>
<evidence type="ECO:0000313" key="1">
    <source>
        <dbReference type="EMBL" id="KAF0046622.1"/>
    </source>
</evidence>
<name>A0A6A4TX37_SCOMX</name>
<comment type="caution">
    <text evidence="1">The sequence shown here is derived from an EMBL/GenBank/DDBJ whole genome shotgun (WGS) entry which is preliminary data.</text>
</comment>
<proteinExistence type="predicted"/>
<sequence>MDQTQSTIVNTSTSESMAQLAQCGLFLKQVKEFDCKSNVEKPNRGKMPRNVAAHWSSRVIDTSVEPLEPVESTDSIEIPPTDTVRYLRGGEPTVTRFFRDTI</sequence>
<organism evidence="1 2">
    <name type="scientific">Scophthalmus maximus</name>
    <name type="common">Turbot</name>
    <name type="synonym">Psetta maxima</name>
    <dbReference type="NCBI Taxonomy" id="52904"/>
    <lineage>
        <taxon>Eukaryota</taxon>
        <taxon>Metazoa</taxon>
        <taxon>Chordata</taxon>
        <taxon>Craniata</taxon>
        <taxon>Vertebrata</taxon>
        <taxon>Euteleostomi</taxon>
        <taxon>Actinopterygii</taxon>
        <taxon>Neopterygii</taxon>
        <taxon>Teleostei</taxon>
        <taxon>Neoteleostei</taxon>
        <taxon>Acanthomorphata</taxon>
        <taxon>Carangaria</taxon>
        <taxon>Pleuronectiformes</taxon>
        <taxon>Pleuronectoidei</taxon>
        <taxon>Scophthalmidae</taxon>
        <taxon>Scophthalmus</taxon>
    </lineage>
</organism>
<dbReference type="EMBL" id="VEVO01000001">
    <property type="protein sequence ID" value="KAF0046622.1"/>
    <property type="molecule type" value="Genomic_DNA"/>
</dbReference>
<gene>
    <name evidence="1" type="ORF">F2P81_000255</name>
</gene>
<reference evidence="1 2" key="1">
    <citation type="submission" date="2019-06" db="EMBL/GenBank/DDBJ databases">
        <title>Draft genomes of female and male turbot (Scophthalmus maximus).</title>
        <authorList>
            <person name="Xu H."/>
            <person name="Xu X.-W."/>
            <person name="Shao C."/>
            <person name="Chen S."/>
        </authorList>
    </citation>
    <scope>NUCLEOTIDE SEQUENCE [LARGE SCALE GENOMIC DNA]</scope>
    <source>
        <strain evidence="1">Ysfricsl-2016a</strain>
        <tissue evidence="1">Blood</tissue>
    </source>
</reference>
<protein>
    <submittedName>
        <fullName evidence="1">Uncharacterized protein</fullName>
    </submittedName>
</protein>
<accession>A0A6A4TX37</accession>
<dbReference type="AlphaFoldDB" id="A0A6A4TX37"/>